<evidence type="ECO:0000256" key="9">
    <source>
        <dbReference type="PROSITE-ProRule" id="PRU00176"/>
    </source>
</evidence>
<evidence type="ECO:0000256" key="8">
    <source>
        <dbReference type="ARBA" id="ARBA00023242"/>
    </source>
</evidence>
<comment type="subcellular location">
    <subcellularLocation>
        <location evidence="1">Nucleus</location>
    </subcellularLocation>
</comment>
<comment type="caution">
    <text evidence="11">The sequence shown here is derived from an EMBL/GenBank/DDBJ whole genome shotgun (WGS) entry which is preliminary data.</text>
</comment>
<evidence type="ECO:0000256" key="7">
    <source>
        <dbReference type="ARBA" id="ARBA00023187"/>
    </source>
</evidence>
<dbReference type="GO" id="GO:0000785">
    <property type="term" value="C:chromatin"/>
    <property type="evidence" value="ECO:0007669"/>
    <property type="project" value="TreeGrafter"/>
</dbReference>
<keyword evidence="2" id="KW-0507">mRNA processing</keyword>
<dbReference type="Gene3D" id="3.30.70.330">
    <property type="match status" value="1"/>
</dbReference>
<evidence type="ECO:0000256" key="6">
    <source>
        <dbReference type="ARBA" id="ARBA00023163"/>
    </source>
</evidence>
<dbReference type="InterPro" id="IPR035979">
    <property type="entry name" value="RBD_domain_sf"/>
</dbReference>
<dbReference type="GO" id="GO:0008380">
    <property type="term" value="P:RNA splicing"/>
    <property type="evidence" value="ECO:0007669"/>
    <property type="project" value="UniProtKB-KW"/>
</dbReference>
<protein>
    <submittedName>
        <fullName evidence="11">RRM 1 domain containing protein</fullName>
    </submittedName>
</protein>
<evidence type="ECO:0000313" key="11">
    <source>
        <dbReference type="EMBL" id="RZC41846.1"/>
    </source>
</evidence>
<dbReference type="CDD" id="cd19609">
    <property type="entry name" value="NTD_TDP-43"/>
    <property type="match status" value="1"/>
</dbReference>
<evidence type="ECO:0000256" key="3">
    <source>
        <dbReference type="ARBA" id="ARBA00022737"/>
    </source>
</evidence>
<dbReference type="GO" id="GO:0005654">
    <property type="term" value="C:nucleoplasm"/>
    <property type="evidence" value="ECO:0007669"/>
    <property type="project" value="TreeGrafter"/>
</dbReference>
<dbReference type="GO" id="GO:0006397">
    <property type="term" value="P:mRNA processing"/>
    <property type="evidence" value="ECO:0007669"/>
    <property type="project" value="UniProtKB-KW"/>
</dbReference>
<dbReference type="STRING" id="1661398.A0A482W9M3"/>
<sequence>MYVQVAESEDKEPIKLLTEEDGTLLLTTVLKQFPQCSGLIYKNPSTKALRWAQLSKDKLHPPPDVGWDSEIFYCVFAAATMTKMTLEKYFQSFGEVSAVTIKSDSKTGQSTGFVTIKFDSDGLKEKLMEQIHTIDEQVCFVKIDNFQSPK</sequence>
<dbReference type="SUPFAM" id="SSF54928">
    <property type="entry name" value="RNA-binding domain, RBD"/>
    <property type="match status" value="1"/>
</dbReference>
<evidence type="ECO:0000313" key="12">
    <source>
        <dbReference type="Proteomes" id="UP000292052"/>
    </source>
</evidence>
<dbReference type="Pfam" id="PF00076">
    <property type="entry name" value="RRM_1"/>
    <property type="match status" value="1"/>
</dbReference>
<dbReference type="PANTHER" id="PTHR48033">
    <property type="entry name" value="RNA-BINDING (RRM/RBD/RNP MOTIFS) FAMILY PROTEIN"/>
    <property type="match status" value="1"/>
</dbReference>
<evidence type="ECO:0000256" key="4">
    <source>
        <dbReference type="ARBA" id="ARBA00022884"/>
    </source>
</evidence>
<dbReference type="AlphaFoldDB" id="A0A482W9M3"/>
<dbReference type="PANTHER" id="PTHR48033:SF9">
    <property type="entry name" value="TAR DNA-BINDING PROTEIN 43"/>
    <property type="match status" value="1"/>
</dbReference>
<dbReference type="InterPro" id="IPR041105">
    <property type="entry name" value="TDP-43_N"/>
</dbReference>
<feature type="non-terminal residue" evidence="11">
    <location>
        <position position="150"/>
    </location>
</feature>
<dbReference type="GO" id="GO:0003723">
    <property type="term" value="F:RNA binding"/>
    <property type="evidence" value="ECO:0007669"/>
    <property type="project" value="UniProtKB-UniRule"/>
</dbReference>
<gene>
    <name evidence="11" type="ORF">BDFB_002108</name>
</gene>
<dbReference type="Proteomes" id="UP000292052">
    <property type="component" value="Unassembled WGS sequence"/>
</dbReference>
<keyword evidence="8" id="KW-0539">Nucleus</keyword>
<proteinExistence type="predicted"/>
<keyword evidence="5" id="KW-0805">Transcription regulation</keyword>
<keyword evidence="3" id="KW-0677">Repeat</keyword>
<name>A0A482W9M3_ASBVE</name>
<keyword evidence="4 9" id="KW-0694">RNA-binding</keyword>
<keyword evidence="12" id="KW-1185">Reference proteome</keyword>
<dbReference type="GO" id="GO:0010468">
    <property type="term" value="P:regulation of gene expression"/>
    <property type="evidence" value="ECO:0007669"/>
    <property type="project" value="TreeGrafter"/>
</dbReference>
<dbReference type="Pfam" id="PF18694">
    <property type="entry name" value="TDP-43_N"/>
    <property type="match status" value="1"/>
</dbReference>
<reference evidence="11 12" key="1">
    <citation type="submission" date="2017-03" db="EMBL/GenBank/DDBJ databases">
        <title>Genome of the blue death feigning beetle - Asbolus verrucosus.</title>
        <authorList>
            <person name="Rider S.D."/>
        </authorList>
    </citation>
    <scope>NUCLEOTIDE SEQUENCE [LARGE SCALE GENOMIC DNA]</scope>
    <source>
        <strain evidence="11">Butters</strain>
        <tissue evidence="11">Head and leg muscle</tissue>
    </source>
</reference>
<dbReference type="OrthoDB" id="2020831at2759"/>
<evidence type="ECO:0000256" key="2">
    <source>
        <dbReference type="ARBA" id="ARBA00022664"/>
    </source>
</evidence>
<dbReference type="EMBL" id="QDEB01013568">
    <property type="protein sequence ID" value="RZC41846.1"/>
    <property type="molecule type" value="Genomic_DNA"/>
</dbReference>
<evidence type="ECO:0000256" key="5">
    <source>
        <dbReference type="ARBA" id="ARBA00023015"/>
    </source>
</evidence>
<evidence type="ECO:0000259" key="10">
    <source>
        <dbReference type="PROSITE" id="PS50102"/>
    </source>
</evidence>
<feature type="domain" description="RRM" evidence="10">
    <location>
        <begin position="69"/>
        <end position="148"/>
    </location>
</feature>
<dbReference type="InterPro" id="IPR012677">
    <property type="entry name" value="Nucleotide-bd_a/b_plait_sf"/>
</dbReference>
<evidence type="ECO:0000256" key="1">
    <source>
        <dbReference type="ARBA" id="ARBA00004123"/>
    </source>
</evidence>
<dbReference type="InterPro" id="IPR000504">
    <property type="entry name" value="RRM_dom"/>
</dbReference>
<dbReference type="PROSITE" id="PS50102">
    <property type="entry name" value="RRM"/>
    <property type="match status" value="1"/>
</dbReference>
<accession>A0A482W9M3</accession>
<organism evidence="11 12">
    <name type="scientific">Asbolus verrucosus</name>
    <name type="common">Desert ironclad beetle</name>
    <dbReference type="NCBI Taxonomy" id="1661398"/>
    <lineage>
        <taxon>Eukaryota</taxon>
        <taxon>Metazoa</taxon>
        <taxon>Ecdysozoa</taxon>
        <taxon>Arthropoda</taxon>
        <taxon>Hexapoda</taxon>
        <taxon>Insecta</taxon>
        <taxon>Pterygota</taxon>
        <taxon>Neoptera</taxon>
        <taxon>Endopterygota</taxon>
        <taxon>Coleoptera</taxon>
        <taxon>Polyphaga</taxon>
        <taxon>Cucujiformia</taxon>
        <taxon>Tenebrionidae</taxon>
        <taxon>Pimeliinae</taxon>
        <taxon>Asbolus</taxon>
    </lineage>
</organism>
<keyword evidence="7" id="KW-0508">mRNA splicing</keyword>
<keyword evidence="6" id="KW-0804">Transcription</keyword>